<protein>
    <submittedName>
        <fullName evidence="1">Uncharacterized protein</fullName>
    </submittedName>
</protein>
<name>A0A433D013_9FUNG</name>
<dbReference type="Proteomes" id="UP000268093">
    <property type="component" value="Unassembled WGS sequence"/>
</dbReference>
<gene>
    <name evidence="1" type="ORF">BC936DRAFT_149842</name>
</gene>
<dbReference type="OrthoDB" id="274765at2759"/>
<proteinExistence type="predicted"/>
<dbReference type="AlphaFoldDB" id="A0A433D013"/>
<evidence type="ECO:0000313" key="2">
    <source>
        <dbReference type="Proteomes" id="UP000268093"/>
    </source>
</evidence>
<sequence length="101" mass="11121">MDLTQPKYLHQLQPLFAHALSTYPDRSPLNLSELGARTVARIYYTPPLSCCNITDVTLSTHAIIDTSTSEELPTIGNHRRYSIGAGDLFKKSAKTTTPSSL</sequence>
<evidence type="ECO:0000313" key="1">
    <source>
        <dbReference type="EMBL" id="RUP44176.1"/>
    </source>
</evidence>
<accession>A0A433D013</accession>
<comment type="caution">
    <text evidence="1">The sequence shown here is derived from an EMBL/GenBank/DDBJ whole genome shotgun (WGS) entry which is preliminary data.</text>
</comment>
<keyword evidence="2" id="KW-1185">Reference proteome</keyword>
<dbReference type="EMBL" id="RBNI01009408">
    <property type="protein sequence ID" value="RUP44176.1"/>
    <property type="molecule type" value="Genomic_DNA"/>
</dbReference>
<reference evidence="1 2" key="1">
    <citation type="journal article" date="2018" name="New Phytol.">
        <title>Phylogenomics of Endogonaceae and evolution of mycorrhizas within Mucoromycota.</title>
        <authorList>
            <person name="Chang Y."/>
            <person name="Desiro A."/>
            <person name="Na H."/>
            <person name="Sandor L."/>
            <person name="Lipzen A."/>
            <person name="Clum A."/>
            <person name="Barry K."/>
            <person name="Grigoriev I.V."/>
            <person name="Martin F.M."/>
            <person name="Stajich J.E."/>
            <person name="Smith M.E."/>
            <person name="Bonito G."/>
            <person name="Spatafora J.W."/>
        </authorList>
    </citation>
    <scope>NUCLEOTIDE SEQUENCE [LARGE SCALE GENOMIC DNA]</scope>
    <source>
        <strain evidence="1 2">GMNB39</strain>
    </source>
</reference>
<organism evidence="1 2">
    <name type="scientific">Jimgerdemannia flammicorona</name>
    <dbReference type="NCBI Taxonomy" id="994334"/>
    <lineage>
        <taxon>Eukaryota</taxon>
        <taxon>Fungi</taxon>
        <taxon>Fungi incertae sedis</taxon>
        <taxon>Mucoromycota</taxon>
        <taxon>Mucoromycotina</taxon>
        <taxon>Endogonomycetes</taxon>
        <taxon>Endogonales</taxon>
        <taxon>Endogonaceae</taxon>
        <taxon>Jimgerdemannia</taxon>
    </lineage>
</organism>